<comment type="caution">
    <text evidence="3">The sequence shown here is derived from an EMBL/GenBank/DDBJ whole genome shotgun (WGS) entry which is preliminary data.</text>
</comment>
<dbReference type="GO" id="GO:0016020">
    <property type="term" value="C:membrane"/>
    <property type="evidence" value="ECO:0007669"/>
    <property type="project" value="InterPro"/>
</dbReference>
<dbReference type="InterPro" id="IPR037185">
    <property type="entry name" value="EmrE-like"/>
</dbReference>
<evidence type="ECO:0000313" key="3">
    <source>
        <dbReference type="EMBL" id="OGH68609.1"/>
    </source>
</evidence>
<evidence type="ECO:0000313" key="4">
    <source>
        <dbReference type="Proteomes" id="UP000176282"/>
    </source>
</evidence>
<evidence type="ECO:0000256" key="1">
    <source>
        <dbReference type="SAM" id="Phobius"/>
    </source>
</evidence>
<feature type="transmembrane region" description="Helical" evidence="1">
    <location>
        <begin position="92"/>
        <end position="111"/>
    </location>
</feature>
<dbReference type="SUPFAM" id="SSF103481">
    <property type="entry name" value="Multidrug resistance efflux transporter EmrE"/>
    <property type="match status" value="1"/>
</dbReference>
<keyword evidence="1" id="KW-1133">Transmembrane helix</keyword>
<evidence type="ECO:0000259" key="2">
    <source>
        <dbReference type="Pfam" id="PF00892"/>
    </source>
</evidence>
<dbReference type="STRING" id="1798680.A3J66_01145"/>
<feature type="transmembrane region" description="Helical" evidence="1">
    <location>
        <begin position="37"/>
        <end position="56"/>
    </location>
</feature>
<dbReference type="InterPro" id="IPR000620">
    <property type="entry name" value="EamA_dom"/>
</dbReference>
<keyword evidence="1" id="KW-0812">Transmembrane</keyword>
<name>A0A1F6MAG4_9BACT</name>
<feature type="domain" description="EamA" evidence="2">
    <location>
        <begin position="7"/>
        <end position="109"/>
    </location>
</feature>
<dbReference type="Gene3D" id="1.10.3730.20">
    <property type="match status" value="1"/>
</dbReference>
<keyword evidence="1" id="KW-0472">Membrane</keyword>
<proteinExistence type="predicted"/>
<dbReference type="Pfam" id="PF00892">
    <property type="entry name" value="EamA"/>
    <property type="match status" value="1"/>
</dbReference>
<dbReference type="Proteomes" id="UP000176282">
    <property type="component" value="Unassembled WGS sequence"/>
</dbReference>
<sequence>MSSIVEVFLIGIGLSVVTVFADVLVKHASSQEAFSGWRSLVLGAVIYGLTAMGWFFVMRRIKLSTVGVLYGVSCVVLLTLVSVFFFKEKISPMEMVGIFLAVTSLILLARFA</sequence>
<organism evidence="3 4">
    <name type="scientific">Candidatus Magasanikbacteria bacterium RIFCSPHIGHO2_02_FULL_47_14</name>
    <dbReference type="NCBI Taxonomy" id="1798680"/>
    <lineage>
        <taxon>Bacteria</taxon>
        <taxon>Candidatus Magasanikiibacteriota</taxon>
    </lineage>
</organism>
<protein>
    <recommendedName>
        <fullName evidence="2">EamA domain-containing protein</fullName>
    </recommendedName>
</protein>
<reference evidence="3 4" key="1">
    <citation type="journal article" date="2016" name="Nat. Commun.">
        <title>Thousands of microbial genomes shed light on interconnected biogeochemical processes in an aquifer system.</title>
        <authorList>
            <person name="Anantharaman K."/>
            <person name="Brown C.T."/>
            <person name="Hug L.A."/>
            <person name="Sharon I."/>
            <person name="Castelle C.J."/>
            <person name="Probst A.J."/>
            <person name="Thomas B.C."/>
            <person name="Singh A."/>
            <person name="Wilkins M.J."/>
            <person name="Karaoz U."/>
            <person name="Brodie E.L."/>
            <person name="Williams K.H."/>
            <person name="Hubbard S.S."/>
            <person name="Banfield J.F."/>
        </authorList>
    </citation>
    <scope>NUCLEOTIDE SEQUENCE [LARGE SCALE GENOMIC DNA]</scope>
</reference>
<dbReference type="AlphaFoldDB" id="A0A1F6MAG4"/>
<dbReference type="EMBL" id="MFQB01000011">
    <property type="protein sequence ID" value="OGH68609.1"/>
    <property type="molecule type" value="Genomic_DNA"/>
</dbReference>
<gene>
    <name evidence="3" type="ORF">A3J66_01145</name>
</gene>
<feature type="transmembrane region" description="Helical" evidence="1">
    <location>
        <begin position="68"/>
        <end position="86"/>
    </location>
</feature>
<accession>A0A1F6MAG4</accession>